<dbReference type="PANTHER" id="PTHR35526">
    <property type="entry name" value="ANTI-SIGMA-F FACTOR RSBW-RELATED"/>
    <property type="match status" value="1"/>
</dbReference>
<evidence type="ECO:0000313" key="3">
    <source>
        <dbReference type="EMBL" id="KUO02000.1"/>
    </source>
</evidence>
<evidence type="ECO:0000256" key="1">
    <source>
        <dbReference type="ARBA" id="ARBA00022527"/>
    </source>
</evidence>
<evidence type="ECO:0000259" key="2">
    <source>
        <dbReference type="Pfam" id="PF13581"/>
    </source>
</evidence>
<accession>A0A117RPF4</accession>
<keyword evidence="4" id="KW-1185">Reference proteome</keyword>
<evidence type="ECO:0000313" key="4">
    <source>
        <dbReference type="Proteomes" id="UP000053429"/>
    </source>
</evidence>
<gene>
    <name evidence="3" type="ORF">AQJ67_22685</name>
</gene>
<dbReference type="PANTHER" id="PTHR35526:SF3">
    <property type="entry name" value="ANTI-SIGMA-F FACTOR RSBW"/>
    <property type="match status" value="1"/>
</dbReference>
<sequence>MSGHEVIEPRLRCVLPFEAVPLEVGLLRRAAAKQLSQWGIPAAVEEAELLVTELATNVIKHVGEGVAATLVLEWRDGRLRVEMHDRSEAFPAASPGSWGDECGRGLHLLAALSAAWGTALTAAGKSVWCEVAVDSMGMCRRIERAAEALERYGSAVVPPPHGRYARMRLEDAAVALIADLLHWTAACGGDPDGVLDQAQVRYEGEVAA</sequence>
<protein>
    <recommendedName>
        <fullName evidence="2">Histidine kinase/HSP90-like ATPase domain-containing protein</fullName>
    </recommendedName>
</protein>
<dbReference type="Gene3D" id="3.30.565.10">
    <property type="entry name" value="Histidine kinase-like ATPase, C-terminal domain"/>
    <property type="match status" value="1"/>
</dbReference>
<reference evidence="3 4" key="1">
    <citation type="submission" date="2015-10" db="EMBL/GenBank/DDBJ databases">
        <title>Draft genome sequence of Streptomyces caeruleatus NRRL B-24802, type strain for the species Streptomyces caeruleatus.</title>
        <authorList>
            <person name="Ruckert C."/>
            <person name="Winkler A."/>
            <person name="Kalinowski J."/>
            <person name="Kampfer P."/>
            <person name="Glaeser S."/>
        </authorList>
    </citation>
    <scope>NUCLEOTIDE SEQUENCE [LARGE SCALE GENOMIC DNA]</scope>
    <source>
        <strain evidence="3 4">NRRL B-24802</strain>
    </source>
</reference>
<dbReference type="GO" id="GO:0004674">
    <property type="term" value="F:protein serine/threonine kinase activity"/>
    <property type="evidence" value="ECO:0007669"/>
    <property type="project" value="UniProtKB-KW"/>
</dbReference>
<feature type="domain" description="Histidine kinase/HSP90-like ATPase" evidence="2">
    <location>
        <begin position="18"/>
        <end position="116"/>
    </location>
</feature>
<keyword evidence="1" id="KW-0723">Serine/threonine-protein kinase</keyword>
<dbReference type="OrthoDB" id="3211521at2"/>
<dbReference type="RefSeq" id="WP_062720888.1">
    <property type="nucleotide sequence ID" value="NZ_KQ948930.1"/>
</dbReference>
<dbReference type="Pfam" id="PF13581">
    <property type="entry name" value="HATPase_c_2"/>
    <property type="match status" value="1"/>
</dbReference>
<dbReference type="InterPro" id="IPR050267">
    <property type="entry name" value="Anti-sigma-factor_SerPK"/>
</dbReference>
<comment type="caution">
    <text evidence="3">The sequence shown here is derived from an EMBL/GenBank/DDBJ whole genome shotgun (WGS) entry which is preliminary data.</text>
</comment>
<keyword evidence="1" id="KW-0418">Kinase</keyword>
<dbReference type="EMBL" id="LMWY01000025">
    <property type="protein sequence ID" value="KUO02000.1"/>
    <property type="molecule type" value="Genomic_DNA"/>
</dbReference>
<keyword evidence="1" id="KW-0808">Transferase</keyword>
<dbReference type="InterPro" id="IPR036890">
    <property type="entry name" value="HATPase_C_sf"/>
</dbReference>
<organism evidence="3 4">
    <name type="scientific">Streptomyces caeruleatus</name>
    <dbReference type="NCBI Taxonomy" id="661399"/>
    <lineage>
        <taxon>Bacteria</taxon>
        <taxon>Bacillati</taxon>
        <taxon>Actinomycetota</taxon>
        <taxon>Actinomycetes</taxon>
        <taxon>Kitasatosporales</taxon>
        <taxon>Streptomycetaceae</taxon>
        <taxon>Streptomyces</taxon>
    </lineage>
</organism>
<dbReference type="CDD" id="cd16936">
    <property type="entry name" value="HATPase_RsbW-like"/>
    <property type="match status" value="1"/>
</dbReference>
<dbReference type="AlphaFoldDB" id="A0A117RPF4"/>
<proteinExistence type="predicted"/>
<dbReference type="Proteomes" id="UP000053429">
    <property type="component" value="Unassembled WGS sequence"/>
</dbReference>
<name>A0A117RPF4_9ACTN</name>
<dbReference type="InterPro" id="IPR003594">
    <property type="entry name" value="HATPase_dom"/>
</dbReference>
<dbReference type="STRING" id="661399.AQJ67_22685"/>